<dbReference type="PANTHER" id="PTHR11236">
    <property type="entry name" value="AMINOBENZOATE/ANTHRANILATE SYNTHASE"/>
    <property type="match status" value="1"/>
</dbReference>
<dbReference type="STRING" id="3694.U5G1S0"/>
<dbReference type="AlphaFoldDB" id="U5G1S0"/>
<dbReference type="Proteomes" id="UP000006729">
    <property type="component" value="Chromosome 8"/>
</dbReference>
<dbReference type="PANTHER" id="PTHR11236:SF47">
    <property type="entry name" value="ANTHRANILATE SYNTHASE"/>
    <property type="match status" value="1"/>
</dbReference>
<dbReference type="InterPro" id="IPR019999">
    <property type="entry name" value="Anth_synth_I-like"/>
</dbReference>
<dbReference type="Pfam" id="PF00425">
    <property type="entry name" value="Chorismate_bind"/>
    <property type="match status" value="1"/>
</dbReference>
<evidence type="ECO:0000313" key="3">
    <source>
        <dbReference type="Proteomes" id="UP000006729"/>
    </source>
</evidence>
<keyword evidence="3" id="KW-1185">Reference proteome</keyword>
<dbReference type="InterPro" id="IPR015890">
    <property type="entry name" value="Chorismate_C"/>
</dbReference>
<dbReference type="HOGENOM" id="CLU_006493_4_3_1"/>
<name>U5G1S0_POPTR</name>
<dbReference type="Gene3D" id="3.60.120.10">
    <property type="entry name" value="Anthranilate synthase"/>
    <property type="match status" value="1"/>
</dbReference>
<dbReference type="EMBL" id="CM009297">
    <property type="protein sequence ID" value="PNT23138.1"/>
    <property type="molecule type" value="Genomic_DNA"/>
</dbReference>
<proteinExistence type="predicted"/>
<reference evidence="2 3" key="1">
    <citation type="journal article" date="2006" name="Science">
        <title>The genome of black cottonwood, Populus trichocarpa (Torr. &amp; Gray).</title>
        <authorList>
            <person name="Tuskan G.A."/>
            <person name="Difazio S."/>
            <person name="Jansson S."/>
            <person name="Bohlmann J."/>
            <person name="Grigoriev I."/>
            <person name="Hellsten U."/>
            <person name="Putnam N."/>
            <person name="Ralph S."/>
            <person name="Rombauts S."/>
            <person name="Salamov A."/>
            <person name="Schein J."/>
            <person name="Sterck L."/>
            <person name="Aerts A."/>
            <person name="Bhalerao R.R."/>
            <person name="Bhalerao R.P."/>
            <person name="Blaudez D."/>
            <person name="Boerjan W."/>
            <person name="Brun A."/>
            <person name="Brunner A."/>
            <person name="Busov V."/>
            <person name="Campbell M."/>
            <person name="Carlson J."/>
            <person name="Chalot M."/>
            <person name="Chapman J."/>
            <person name="Chen G.L."/>
            <person name="Cooper D."/>
            <person name="Coutinho P.M."/>
            <person name="Couturier J."/>
            <person name="Covert S."/>
            <person name="Cronk Q."/>
            <person name="Cunningham R."/>
            <person name="Davis J."/>
            <person name="Degroeve S."/>
            <person name="Dejardin A."/>
            <person name="Depamphilis C."/>
            <person name="Detter J."/>
            <person name="Dirks B."/>
            <person name="Dubchak I."/>
            <person name="Duplessis S."/>
            <person name="Ehlting J."/>
            <person name="Ellis B."/>
            <person name="Gendler K."/>
            <person name="Goodstein D."/>
            <person name="Gribskov M."/>
            <person name="Grimwood J."/>
            <person name="Groover A."/>
            <person name="Gunter L."/>
            <person name="Hamberger B."/>
            <person name="Heinze B."/>
            <person name="Helariutta Y."/>
            <person name="Henrissat B."/>
            <person name="Holligan D."/>
            <person name="Holt R."/>
            <person name="Huang W."/>
            <person name="Islam-Faridi N."/>
            <person name="Jones S."/>
            <person name="Jones-Rhoades M."/>
            <person name="Jorgensen R."/>
            <person name="Joshi C."/>
            <person name="Kangasjarvi J."/>
            <person name="Karlsson J."/>
            <person name="Kelleher C."/>
            <person name="Kirkpatrick R."/>
            <person name="Kirst M."/>
            <person name="Kohler A."/>
            <person name="Kalluri U."/>
            <person name="Larimer F."/>
            <person name="Leebens-Mack J."/>
            <person name="Leple J.C."/>
            <person name="Locascio P."/>
            <person name="Lou Y."/>
            <person name="Lucas S."/>
            <person name="Martin F."/>
            <person name="Montanini B."/>
            <person name="Napoli C."/>
            <person name="Nelson D.R."/>
            <person name="Nelson C."/>
            <person name="Nieminen K."/>
            <person name="Nilsson O."/>
            <person name="Pereda V."/>
            <person name="Peter G."/>
            <person name="Philippe R."/>
            <person name="Pilate G."/>
            <person name="Poliakov A."/>
            <person name="Razumovskaya J."/>
            <person name="Richardson P."/>
            <person name="Rinaldi C."/>
            <person name="Ritland K."/>
            <person name="Rouze P."/>
            <person name="Ryaboy D."/>
            <person name="Schmutz J."/>
            <person name="Schrader J."/>
            <person name="Segerman B."/>
            <person name="Shin H."/>
            <person name="Siddiqui A."/>
            <person name="Sterky F."/>
            <person name="Terry A."/>
            <person name="Tsai C.J."/>
            <person name="Uberbacher E."/>
            <person name="Unneberg P."/>
            <person name="Vahala J."/>
            <person name="Wall K."/>
            <person name="Wessler S."/>
            <person name="Yang G."/>
            <person name="Yin T."/>
            <person name="Douglas C."/>
            <person name="Marra M."/>
            <person name="Sandberg G."/>
            <person name="Van de Peer Y."/>
            <person name="Rokhsar D."/>
        </authorList>
    </citation>
    <scope>NUCLEOTIDE SEQUENCE [LARGE SCALE GENOMIC DNA]</scope>
    <source>
        <strain evidence="3">cv. Nisqually</strain>
    </source>
</reference>
<dbReference type="eggNOG" id="KOG1223">
    <property type="taxonomic scope" value="Eukaryota"/>
</dbReference>
<dbReference type="SUPFAM" id="SSF56322">
    <property type="entry name" value="ADC synthase"/>
    <property type="match status" value="1"/>
</dbReference>
<evidence type="ECO:0000259" key="1">
    <source>
        <dbReference type="Pfam" id="PF00425"/>
    </source>
</evidence>
<evidence type="ECO:0000313" key="2">
    <source>
        <dbReference type="EMBL" id="PNT23138.1"/>
    </source>
</evidence>
<dbReference type="OrthoDB" id="1865897at2759"/>
<dbReference type="KEGG" id="pop:18101414"/>
<feature type="domain" description="Chorismate-utilising enzyme C-terminal" evidence="1">
    <location>
        <begin position="6"/>
        <end position="109"/>
    </location>
</feature>
<dbReference type="PRINTS" id="PR00095">
    <property type="entry name" value="ANTSNTHASEI"/>
</dbReference>
<accession>U5G1S0</accession>
<protein>
    <recommendedName>
        <fullName evidence="1">Chorismate-utilising enzyme C-terminal domain-containing protein</fullName>
    </recommendedName>
</protein>
<organism evidence="2 3">
    <name type="scientific">Populus trichocarpa</name>
    <name type="common">Western balsam poplar</name>
    <name type="synonym">Populus balsamifera subsp. trichocarpa</name>
    <dbReference type="NCBI Taxonomy" id="3694"/>
    <lineage>
        <taxon>Eukaryota</taxon>
        <taxon>Viridiplantae</taxon>
        <taxon>Streptophyta</taxon>
        <taxon>Embryophyta</taxon>
        <taxon>Tracheophyta</taxon>
        <taxon>Spermatophyta</taxon>
        <taxon>Magnoliopsida</taxon>
        <taxon>eudicotyledons</taxon>
        <taxon>Gunneridae</taxon>
        <taxon>Pentapetalae</taxon>
        <taxon>rosids</taxon>
        <taxon>fabids</taxon>
        <taxon>Malpighiales</taxon>
        <taxon>Salicaceae</taxon>
        <taxon>Saliceae</taxon>
        <taxon>Populus</taxon>
    </lineage>
</organism>
<dbReference type="InterPro" id="IPR005801">
    <property type="entry name" value="ADC_synthase"/>
</dbReference>
<gene>
    <name evidence="2" type="ORF">POPTR_008G066600</name>
</gene>
<sequence length="128" mass="13942">MMITPCWDALRAALPVGTVSGAPKVKAMELIDQMEVSRRGPYSGGLGGVSFTGDMDIALALRTMVFPTETQYNTMYSYKDAQLRREWIAGAGIVADSVPEDEHRECQNKVAGLARAIDLAELTFVNKS</sequence>
<dbReference type="InParanoid" id="U5G1S0"/>